<dbReference type="OrthoDB" id="2858884at2"/>
<sequence>MRDLSAAAVARVLGFVGYGNLAAPLWFIGLEEGLGAMADADVRANLFSRGRFDETMDLAQAHMTLVENGRPYDISRRDRFSPVWLWMARFARAIGGADDWRDLASARAYIRARLGRSDGATFMTYASPVPEKGLHTRQWTELVRQTGVDVTRHQAQRAARIRTLIEQHRPAIVICHGLTAQHAYQGLLPALAWQQVPGAPSVLAAQDAEGRLRFVTPFFGNGQMGFDLAESLVRAIIGHKPVASRFARADDVAAPAVRATGIGVRPASATSAASQRSQEARAMNQTPDEFRDNTDPKITVRLLDLLRKKGLGDDAFWRLHHKRAINHHETIQEFRSYCTGLRGRFRTDSTNSRVHDRLLHALSAHRAEIERGGPQTDFVTLAERAWKIIPHR</sequence>
<organism evidence="2 3">
    <name type="scientific">Roseiarcus fermentans</name>
    <dbReference type="NCBI Taxonomy" id="1473586"/>
    <lineage>
        <taxon>Bacteria</taxon>
        <taxon>Pseudomonadati</taxon>
        <taxon>Pseudomonadota</taxon>
        <taxon>Alphaproteobacteria</taxon>
        <taxon>Hyphomicrobiales</taxon>
        <taxon>Roseiarcaceae</taxon>
        <taxon>Roseiarcus</taxon>
    </lineage>
</organism>
<evidence type="ECO:0000313" key="3">
    <source>
        <dbReference type="Proteomes" id="UP000253529"/>
    </source>
</evidence>
<comment type="caution">
    <text evidence="2">The sequence shown here is derived from an EMBL/GenBank/DDBJ whole genome shotgun (WGS) entry which is preliminary data.</text>
</comment>
<feature type="region of interest" description="Disordered" evidence="1">
    <location>
        <begin position="267"/>
        <end position="293"/>
    </location>
</feature>
<keyword evidence="3" id="KW-1185">Reference proteome</keyword>
<dbReference type="EMBL" id="QNRK01000012">
    <property type="protein sequence ID" value="RBP13036.1"/>
    <property type="molecule type" value="Genomic_DNA"/>
</dbReference>
<name>A0A366FFZ5_9HYPH</name>
<evidence type="ECO:0000256" key="1">
    <source>
        <dbReference type="SAM" id="MobiDB-lite"/>
    </source>
</evidence>
<gene>
    <name evidence="2" type="ORF">DFR50_1124</name>
</gene>
<feature type="compositionally biased region" description="Low complexity" evidence="1">
    <location>
        <begin position="267"/>
        <end position="282"/>
    </location>
</feature>
<dbReference type="RefSeq" id="WP_113889460.1">
    <property type="nucleotide sequence ID" value="NZ_QNRK01000012.1"/>
</dbReference>
<dbReference type="Proteomes" id="UP000253529">
    <property type="component" value="Unassembled WGS sequence"/>
</dbReference>
<protein>
    <submittedName>
        <fullName evidence="2">Uncharacterized protein</fullName>
    </submittedName>
</protein>
<dbReference type="AlphaFoldDB" id="A0A366FFZ5"/>
<evidence type="ECO:0000313" key="2">
    <source>
        <dbReference type="EMBL" id="RBP13036.1"/>
    </source>
</evidence>
<proteinExistence type="predicted"/>
<accession>A0A366FFZ5</accession>
<reference evidence="2 3" key="1">
    <citation type="submission" date="2018-06" db="EMBL/GenBank/DDBJ databases">
        <title>Genomic Encyclopedia of Type Strains, Phase IV (KMG-IV): sequencing the most valuable type-strain genomes for metagenomic binning, comparative biology and taxonomic classification.</title>
        <authorList>
            <person name="Goeker M."/>
        </authorList>
    </citation>
    <scope>NUCLEOTIDE SEQUENCE [LARGE SCALE GENOMIC DNA]</scope>
    <source>
        <strain evidence="2 3">DSM 24875</strain>
    </source>
</reference>